<dbReference type="InterPro" id="IPR036345">
    <property type="entry name" value="ExoRNase_PH_dom2_sf"/>
</dbReference>
<organism evidence="8 9">
    <name type="scientific">Armillaria tabescens</name>
    <name type="common">Ringless honey mushroom</name>
    <name type="synonym">Agaricus tabescens</name>
    <dbReference type="NCBI Taxonomy" id="1929756"/>
    <lineage>
        <taxon>Eukaryota</taxon>
        <taxon>Fungi</taxon>
        <taxon>Dikarya</taxon>
        <taxon>Basidiomycota</taxon>
        <taxon>Agaricomycotina</taxon>
        <taxon>Agaricomycetes</taxon>
        <taxon>Agaricomycetidae</taxon>
        <taxon>Agaricales</taxon>
        <taxon>Marasmiineae</taxon>
        <taxon>Physalacriaceae</taxon>
        <taxon>Desarmillaria</taxon>
    </lineage>
</organism>
<dbReference type="GO" id="GO:0016075">
    <property type="term" value="P:rRNA catabolic process"/>
    <property type="evidence" value="ECO:0007669"/>
    <property type="project" value="TreeGrafter"/>
</dbReference>
<sequence length="315" mass="35080">MIADFRHPDQDYHHVHIHIQSRKILHPNGAPLHSSRRQDGRSLLDFRTISLETGVAPLANGSARLLLGDGTELVAATKLQVSDDPLASLTCTVTCSPTAYPHLSPPTLDDLQSDLTALLQATLSQHRPLNLTILPSKKSWSLHLDVLVLSDSGNIHDALFIAARAALYDTKVPRTRAVQYKARKDSGFDMHTAPTDFELPDYWDEGEVLAGRDTWPVCVTLNIESPTVHYLDAILQEEASTPLRLLLIFSFAGSESTLQGMRTLGSGDLRVPHIKALLVDGEKYAREIMQALNSKLKEEDLRRNQKARARFEQRF</sequence>
<evidence type="ECO:0000313" key="9">
    <source>
        <dbReference type="Proteomes" id="UP001175211"/>
    </source>
</evidence>
<dbReference type="GO" id="GO:0005730">
    <property type="term" value="C:nucleolus"/>
    <property type="evidence" value="ECO:0007669"/>
    <property type="project" value="UniProtKB-SubCell"/>
</dbReference>
<dbReference type="GO" id="GO:0000176">
    <property type="term" value="C:nuclear exosome (RNase complex)"/>
    <property type="evidence" value="ECO:0007669"/>
    <property type="project" value="UniProtKB-ARBA"/>
</dbReference>
<dbReference type="EMBL" id="JAUEPS010000003">
    <property type="protein sequence ID" value="KAK0466962.1"/>
    <property type="molecule type" value="Genomic_DNA"/>
</dbReference>
<keyword evidence="8" id="KW-0687">Ribonucleoprotein</keyword>
<evidence type="ECO:0000256" key="3">
    <source>
        <dbReference type="ARBA" id="ARBA00006678"/>
    </source>
</evidence>
<gene>
    <name evidence="8" type="ORF">EV420DRAFT_1699121</name>
</gene>
<dbReference type="RefSeq" id="XP_060337554.1">
    <property type="nucleotide sequence ID" value="XM_060479471.1"/>
</dbReference>
<dbReference type="GO" id="GO:0034475">
    <property type="term" value="P:U4 snRNA 3'-end processing"/>
    <property type="evidence" value="ECO:0007669"/>
    <property type="project" value="TreeGrafter"/>
</dbReference>
<evidence type="ECO:0000256" key="2">
    <source>
        <dbReference type="ARBA" id="ARBA00004604"/>
    </source>
</evidence>
<dbReference type="GO" id="GO:0035925">
    <property type="term" value="F:mRNA 3'-UTR AU-rich region binding"/>
    <property type="evidence" value="ECO:0007669"/>
    <property type="project" value="TreeGrafter"/>
</dbReference>
<feature type="domain" description="Exoribonuclease phosphorolytic" evidence="7">
    <location>
        <begin position="45"/>
        <end position="173"/>
    </location>
</feature>
<evidence type="ECO:0000259" key="7">
    <source>
        <dbReference type="Pfam" id="PF01138"/>
    </source>
</evidence>
<dbReference type="GO" id="GO:0034473">
    <property type="term" value="P:U1 snRNA 3'-end processing"/>
    <property type="evidence" value="ECO:0007669"/>
    <property type="project" value="TreeGrafter"/>
</dbReference>
<comment type="subcellular location">
    <subcellularLocation>
        <location evidence="1">Cytoplasm</location>
    </subcellularLocation>
    <subcellularLocation>
        <location evidence="2">Nucleus</location>
        <location evidence="2">Nucleolus</location>
    </subcellularLocation>
</comment>
<dbReference type="Gene3D" id="3.30.230.70">
    <property type="entry name" value="GHMP Kinase, N-terminal domain"/>
    <property type="match status" value="1"/>
</dbReference>
<dbReference type="GO" id="GO:0071028">
    <property type="term" value="P:nuclear mRNA surveillance"/>
    <property type="evidence" value="ECO:0007669"/>
    <property type="project" value="TreeGrafter"/>
</dbReference>
<dbReference type="Proteomes" id="UP001175211">
    <property type="component" value="Unassembled WGS sequence"/>
</dbReference>
<dbReference type="GO" id="GO:0071035">
    <property type="term" value="P:nuclear polyadenylation-dependent rRNA catabolic process"/>
    <property type="evidence" value="ECO:0007669"/>
    <property type="project" value="TreeGrafter"/>
</dbReference>
<evidence type="ECO:0000256" key="4">
    <source>
        <dbReference type="ARBA" id="ARBA00022490"/>
    </source>
</evidence>
<evidence type="ECO:0000313" key="8">
    <source>
        <dbReference type="EMBL" id="KAK0466962.1"/>
    </source>
</evidence>
<evidence type="ECO:0000256" key="6">
    <source>
        <dbReference type="ARBA" id="ARBA00042523"/>
    </source>
</evidence>
<dbReference type="PANTHER" id="PTHR11097">
    <property type="entry name" value="EXOSOME COMPLEX EXONUCLEASE RIBOSOMAL RNA PROCESSING PROTEIN"/>
    <property type="match status" value="1"/>
</dbReference>
<dbReference type="InterPro" id="IPR027408">
    <property type="entry name" value="PNPase/RNase_PH_dom_sf"/>
</dbReference>
<dbReference type="Pfam" id="PF01138">
    <property type="entry name" value="RNase_PH"/>
    <property type="match status" value="1"/>
</dbReference>
<dbReference type="SUPFAM" id="SSF55666">
    <property type="entry name" value="Ribonuclease PH domain 2-like"/>
    <property type="match status" value="1"/>
</dbReference>
<dbReference type="GO" id="GO:0000177">
    <property type="term" value="C:cytoplasmic exosome (RNase complex)"/>
    <property type="evidence" value="ECO:0007669"/>
    <property type="project" value="TreeGrafter"/>
</dbReference>
<keyword evidence="8" id="KW-0689">Ribosomal protein</keyword>
<dbReference type="SUPFAM" id="SSF54211">
    <property type="entry name" value="Ribosomal protein S5 domain 2-like"/>
    <property type="match status" value="1"/>
</dbReference>
<dbReference type="GeneID" id="85363019"/>
<protein>
    <recommendedName>
        <fullName evidence="6">Ribosomal RNA-processing protein 42</fullName>
    </recommendedName>
</protein>
<reference evidence="8" key="1">
    <citation type="submission" date="2023-06" db="EMBL/GenBank/DDBJ databases">
        <authorList>
            <consortium name="Lawrence Berkeley National Laboratory"/>
            <person name="Ahrendt S."/>
            <person name="Sahu N."/>
            <person name="Indic B."/>
            <person name="Wong-Bajracharya J."/>
            <person name="Merenyi Z."/>
            <person name="Ke H.-M."/>
            <person name="Monk M."/>
            <person name="Kocsube S."/>
            <person name="Drula E."/>
            <person name="Lipzen A."/>
            <person name="Balint B."/>
            <person name="Henrissat B."/>
            <person name="Andreopoulos B."/>
            <person name="Martin F.M."/>
            <person name="Harder C.B."/>
            <person name="Rigling D."/>
            <person name="Ford K.L."/>
            <person name="Foster G.D."/>
            <person name="Pangilinan J."/>
            <person name="Papanicolaou A."/>
            <person name="Barry K."/>
            <person name="LaButti K."/>
            <person name="Viragh M."/>
            <person name="Koriabine M."/>
            <person name="Yan M."/>
            <person name="Riley R."/>
            <person name="Champramary S."/>
            <person name="Plett K.L."/>
            <person name="Tsai I.J."/>
            <person name="Slot J."/>
            <person name="Sipos G."/>
            <person name="Plett J."/>
            <person name="Nagy L.G."/>
            <person name="Grigoriev I.V."/>
        </authorList>
    </citation>
    <scope>NUCLEOTIDE SEQUENCE</scope>
    <source>
        <strain evidence="8">CCBAS 213</strain>
    </source>
</reference>
<dbReference type="InterPro" id="IPR050590">
    <property type="entry name" value="Exosome_comp_Rrp42_subfam"/>
</dbReference>
<dbReference type="GO" id="GO:0000467">
    <property type="term" value="P:exonucleolytic trimming to generate mature 3'-end of 5.8S rRNA from tricistronic rRNA transcript (SSU-rRNA, 5.8S rRNA, LSU-rRNA)"/>
    <property type="evidence" value="ECO:0007669"/>
    <property type="project" value="TreeGrafter"/>
</dbReference>
<dbReference type="InterPro" id="IPR020568">
    <property type="entry name" value="Ribosomal_Su5_D2-typ_SF"/>
</dbReference>
<keyword evidence="4" id="KW-0963">Cytoplasm</keyword>
<dbReference type="PANTHER" id="PTHR11097:SF8">
    <property type="entry name" value="EXOSOME COMPLEX COMPONENT RRP42"/>
    <property type="match status" value="1"/>
</dbReference>
<dbReference type="GO" id="GO:0071038">
    <property type="term" value="P:TRAMP-dependent tRNA surveillance pathway"/>
    <property type="evidence" value="ECO:0007669"/>
    <property type="project" value="TreeGrafter"/>
</dbReference>
<keyword evidence="5" id="KW-0271">Exosome</keyword>
<keyword evidence="9" id="KW-1185">Reference proteome</keyword>
<accession>A0AA39TQH0</accession>
<comment type="caution">
    <text evidence="8">The sequence shown here is derived from an EMBL/GenBank/DDBJ whole genome shotgun (WGS) entry which is preliminary data.</text>
</comment>
<dbReference type="InterPro" id="IPR001247">
    <property type="entry name" value="ExoRNase_PH_dom1"/>
</dbReference>
<dbReference type="GO" id="GO:0005840">
    <property type="term" value="C:ribosome"/>
    <property type="evidence" value="ECO:0007669"/>
    <property type="project" value="UniProtKB-KW"/>
</dbReference>
<dbReference type="AlphaFoldDB" id="A0AA39TQH0"/>
<name>A0AA39TQH0_ARMTA</name>
<comment type="similarity">
    <text evidence="3">Belongs to the RNase PH family.</text>
</comment>
<evidence type="ECO:0000256" key="1">
    <source>
        <dbReference type="ARBA" id="ARBA00004496"/>
    </source>
</evidence>
<proteinExistence type="inferred from homology"/>
<dbReference type="GO" id="GO:0034476">
    <property type="term" value="P:U5 snRNA 3'-end processing"/>
    <property type="evidence" value="ECO:0007669"/>
    <property type="project" value="TreeGrafter"/>
</dbReference>
<evidence type="ECO:0000256" key="5">
    <source>
        <dbReference type="ARBA" id="ARBA00022835"/>
    </source>
</evidence>